<dbReference type="InterPro" id="IPR051128">
    <property type="entry name" value="EgtD_Methyltrsf_superfamily"/>
</dbReference>
<proteinExistence type="predicted"/>
<dbReference type="InterPro" id="IPR017804">
    <property type="entry name" value="MeTrfase_EgtD-like"/>
</dbReference>
<dbReference type="Pfam" id="PF10017">
    <property type="entry name" value="Methyltransf_33"/>
    <property type="match status" value="1"/>
</dbReference>
<dbReference type="PANTHER" id="PTHR43397">
    <property type="entry name" value="ERGOTHIONEINE BIOSYNTHESIS PROTEIN 1"/>
    <property type="match status" value="1"/>
</dbReference>
<keyword evidence="1" id="KW-0489">Methyltransferase</keyword>
<keyword evidence="5" id="KW-1185">Reference proteome</keyword>
<dbReference type="RefSeq" id="WP_253450976.1">
    <property type="nucleotide sequence ID" value="NZ_JALJYF010000003.1"/>
</dbReference>
<evidence type="ECO:0000256" key="1">
    <source>
        <dbReference type="ARBA" id="ARBA00022603"/>
    </source>
</evidence>
<sequence>MISKKKKDALQDQQPSAQTFLAEVIEGLSAPQKWISSMYFYDAEGSRLFDRICELSEYYPTRTELQIFNEHIDAIRDTLGESVLLIEPGSGSSLKTRTLLAALRNPAAYVPVEISKDHLLAAVQRLEAEFPHIPILPVCADFTSPFQIPKPEQPPQRSVIFFPGSTIGNFDPEDAVELLKTMRNKVDDNGGLLIGVDLRKDPMILEKAYNDHDGVTAQFNLNLLRRINRELDADFDLDAFSHRAVWNEAQSRIEMHLVSEREQTVTVGGQAFHFQAGEYILSESSYKFTFRGFEALAAQAGWTVKRCWTDNREWFSVQYLE</sequence>
<accession>A0ABT1GDV7</accession>
<reference evidence="4 5" key="1">
    <citation type="submission" date="2022-03" db="EMBL/GenBank/DDBJ databases">
        <title>Genomic Encyclopedia of Type Strains, Phase III (KMG-III): the genomes of soil and plant-associated and newly described type strains.</title>
        <authorList>
            <person name="Whitman W."/>
        </authorList>
    </citation>
    <scope>NUCLEOTIDE SEQUENCE [LARGE SCALE GENOMIC DNA]</scope>
    <source>
        <strain evidence="4 5">BSker1</strain>
    </source>
</reference>
<dbReference type="InterPro" id="IPR019257">
    <property type="entry name" value="MeTrfase_dom"/>
</dbReference>
<dbReference type="PANTHER" id="PTHR43397:SF1">
    <property type="entry name" value="ERGOTHIONEINE BIOSYNTHESIS PROTEIN 1"/>
    <property type="match status" value="1"/>
</dbReference>
<gene>
    <name evidence="4" type="ORF">J2T60_002552</name>
</gene>
<evidence type="ECO:0000259" key="3">
    <source>
        <dbReference type="Pfam" id="PF10017"/>
    </source>
</evidence>
<keyword evidence="2" id="KW-0808">Transferase</keyword>
<dbReference type="PIRSF" id="PIRSF018005">
    <property type="entry name" value="UCP018005"/>
    <property type="match status" value="1"/>
</dbReference>
<feature type="domain" description="Histidine-specific methyltransferase SAM-dependent" evidence="3">
    <location>
        <begin position="22"/>
        <end position="320"/>
    </location>
</feature>
<evidence type="ECO:0000313" key="5">
    <source>
        <dbReference type="Proteomes" id="UP001523550"/>
    </source>
</evidence>
<dbReference type="SUPFAM" id="SSF53335">
    <property type="entry name" value="S-adenosyl-L-methionine-dependent methyltransferases"/>
    <property type="match status" value="1"/>
</dbReference>
<comment type="caution">
    <text evidence="4">The sequence shown here is derived from an EMBL/GenBank/DDBJ whole genome shotgun (WGS) entry which is preliminary data.</text>
</comment>
<dbReference type="EMBL" id="JALJYF010000003">
    <property type="protein sequence ID" value="MCP1728538.1"/>
    <property type="molecule type" value="Genomic_DNA"/>
</dbReference>
<dbReference type="Proteomes" id="UP001523550">
    <property type="component" value="Unassembled WGS sequence"/>
</dbReference>
<protein>
    <submittedName>
        <fullName evidence="4">Dimethylhistidine N-methyltransferase</fullName>
    </submittedName>
</protein>
<dbReference type="InterPro" id="IPR029063">
    <property type="entry name" value="SAM-dependent_MTases_sf"/>
</dbReference>
<name>A0ABT1GDV7_9GAMM</name>
<dbReference type="Gene3D" id="3.40.50.150">
    <property type="entry name" value="Vaccinia Virus protein VP39"/>
    <property type="match status" value="1"/>
</dbReference>
<organism evidence="4 5">
    <name type="scientific">Natronospira proteinivora</name>
    <dbReference type="NCBI Taxonomy" id="1807133"/>
    <lineage>
        <taxon>Bacteria</taxon>
        <taxon>Pseudomonadati</taxon>
        <taxon>Pseudomonadota</taxon>
        <taxon>Gammaproteobacteria</taxon>
        <taxon>Natronospirales</taxon>
        <taxon>Natronospiraceae</taxon>
        <taxon>Natronospira</taxon>
    </lineage>
</organism>
<evidence type="ECO:0000313" key="4">
    <source>
        <dbReference type="EMBL" id="MCP1728538.1"/>
    </source>
</evidence>
<evidence type="ECO:0000256" key="2">
    <source>
        <dbReference type="ARBA" id="ARBA00022679"/>
    </source>
</evidence>
<dbReference type="InterPro" id="IPR035094">
    <property type="entry name" value="EgtD"/>
</dbReference>
<dbReference type="NCBIfam" id="TIGR03438">
    <property type="entry name" value="egtD_ergothio"/>
    <property type="match status" value="1"/>
</dbReference>